<evidence type="ECO:0000256" key="1">
    <source>
        <dbReference type="ARBA" id="ARBA00006484"/>
    </source>
</evidence>
<comment type="caution">
    <text evidence="3">The sequence shown here is derived from an EMBL/GenBank/DDBJ whole genome shotgun (WGS) entry which is preliminary data.</text>
</comment>
<protein>
    <submittedName>
        <fullName evidence="3">SDR family oxidoreductase</fullName>
    </submittedName>
</protein>
<evidence type="ECO:0000313" key="4">
    <source>
        <dbReference type="Proteomes" id="UP000448867"/>
    </source>
</evidence>
<dbReference type="InterPro" id="IPR050259">
    <property type="entry name" value="SDR"/>
</dbReference>
<evidence type="ECO:0000256" key="2">
    <source>
        <dbReference type="ARBA" id="ARBA00023002"/>
    </source>
</evidence>
<keyword evidence="4" id="KW-1185">Reference proteome</keyword>
<proteinExistence type="inferred from homology"/>
<evidence type="ECO:0000313" key="3">
    <source>
        <dbReference type="EMBL" id="MRX70661.1"/>
    </source>
</evidence>
<name>A0A7X2IVQ9_9BACI</name>
<dbReference type="CDD" id="cd05233">
    <property type="entry name" value="SDR_c"/>
    <property type="match status" value="1"/>
</dbReference>
<reference evidence="3 4" key="1">
    <citation type="submission" date="2019-11" db="EMBL/GenBank/DDBJ databases">
        <title>Bacillus lacus genome.</title>
        <authorList>
            <person name="Allen C.J."/>
            <person name="Newman J.D."/>
        </authorList>
    </citation>
    <scope>NUCLEOTIDE SEQUENCE [LARGE SCALE GENOMIC DNA]</scope>
    <source>
        <strain evidence="3 4">KCTC 33946</strain>
    </source>
</reference>
<organism evidence="3 4">
    <name type="scientific">Metabacillus lacus</name>
    <dbReference type="NCBI Taxonomy" id="1983721"/>
    <lineage>
        <taxon>Bacteria</taxon>
        <taxon>Bacillati</taxon>
        <taxon>Bacillota</taxon>
        <taxon>Bacilli</taxon>
        <taxon>Bacillales</taxon>
        <taxon>Bacillaceae</taxon>
        <taxon>Metabacillus</taxon>
    </lineage>
</organism>
<dbReference type="EMBL" id="WKKI01000001">
    <property type="protein sequence ID" value="MRX70661.1"/>
    <property type="molecule type" value="Genomic_DNA"/>
</dbReference>
<dbReference type="Pfam" id="PF13561">
    <property type="entry name" value="adh_short_C2"/>
    <property type="match status" value="1"/>
</dbReference>
<gene>
    <name evidence="3" type="ORF">GJU40_00570</name>
</gene>
<dbReference type="RefSeq" id="WP_154305787.1">
    <property type="nucleotide sequence ID" value="NZ_WKKI01000001.1"/>
</dbReference>
<dbReference type="InterPro" id="IPR036291">
    <property type="entry name" value="NAD(P)-bd_dom_sf"/>
</dbReference>
<accession>A0A7X2IVQ9</accession>
<dbReference type="GO" id="GO:0016491">
    <property type="term" value="F:oxidoreductase activity"/>
    <property type="evidence" value="ECO:0007669"/>
    <property type="project" value="UniProtKB-KW"/>
</dbReference>
<dbReference type="FunFam" id="3.40.50.720:FF:000173">
    <property type="entry name" value="3-oxoacyl-[acyl-carrier protein] reductase"/>
    <property type="match status" value="1"/>
</dbReference>
<dbReference type="InterPro" id="IPR002347">
    <property type="entry name" value="SDR_fam"/>
</dbReference>
<dbReference type="PANTHER" id="PTHR42879:SF2">
    <property type="entry name" value="3-OXOACYL-[ACYL-CARRIER-PROTEIN] REDUCTASE FABG"/>
    <property type="match status" value="1"/>
</dbReference>
<keyword evidence="2" id="KW-0560">Oxidoreductase</keyword>
<sequence>MKKAVLVTGASGGIGSAIATQFAEKGYSVYMHYNRNEQSILELKNRLSERADVLPVRADLSLPDGVEALWNTLELPVEHVVLNSGSSYFGLLTDMTEEKIQNMIQLHLTSPVALARKFIPAMVQSKSGTITLVTSIWGQTGASCEVMYSTLKGAQNTFVKALAKELAPSGIRVNGVAPGAVATNMLQEFSPEELLGLKEEIPAGRFAEPEEIANAVSFLSSPEASYITGQILAVNGGWYT</sequence>
<comment type="similarity">
    <text evidence="1">Belongs to the short-chain dehydrogenases/reductases (SDR) family.</text>
</comment>
<dbReference type="OrthoDB" id="9803333at2"/>
<dbReference type="NCBIfam" id="NF047420">
    <property type="entry name" value="EF_P_mod_YmfI"/>
    <property type="match status" value="1"/>
</dbReference>
<dbReference type="Gene3D" id="3.40.50.720">
    <property type="entry name" value="NAD(P)-binding Rossmann-like Domain"/>
    <property type="match status" value="1"/>
</dbReference>
<dbReference type="PRINTS" id="PR00081">
    <property type="entry name" value="GDHRDH"/>
</dbReference>
<dbReference type="AlphaFoldDB" id="A0A7X2IVQ9"/>
<dbReference type="PANTHER" id="PTHR42879">
    <property type="entry name" value="3-OXOACYL-(ACYL-CARRIER-PROTEIN) REDUCTASE"/>
    <property type="match status" value="1"/>
</dbReference>
<dbReference type="SUPFAM" id="SSF51735">
    <property type="entry name" value="NAD(P)-binding Rossmann-fold domains"/>
    <property type="match status" value="1"/>
</dbReference>
<dbReference type="Proteomes" id="UP000448867">
    <property type="component" value="Unassembled WGS sequence"/>
</dbReference>